<dbReference type="STRING" id="1798499.A3C95_02270"/>
<evidence type="ECO:0008006" key="6">
    <source>
        <dbReference type="Google" id="ProtNLM"/>
    </source>
</evidence>
<comment type="caution">
    <text evidence="4">The sequence shown here is derived from an EMBL/GenBank/DDBJ whole genome shotgun (WGS) entry which is preliminary data.</text>
</comment>
<dbReference type="Pfam" id="PF02824">
    <property type="entry name" value="TGS"/>
    <property type="match status" value="1"/>
</dbReference>
<name>A0A1F6E4I8_9BACT</name>
<dbReference type="InterPro" id="IPR033655">
    <property type="entry name" value="TGS_RelA/SpoT"/>
</dbReference>
<dbReference type="InterPro" id="IPR043519">
    <property type="entry name" value="NT_sf"/>
</dbReference>
<dbReference type="PANTHER" id="PTHR21262:SF31">
    <property type="entry name" value="GTP PYROPHOSPHOKINASE"/>
    <property type="match status" value="1"/>
</dbReference>
<dbReference type="Pfam" id="PF04607">
    <property type="entry name" value="RelA_SpoT"/>
    <property type="match status" value="1"/>
</dbReference>
<dbReference type="FunFam" id="3.10.20.30:FF:000002">
    <property type="entry name" value="GTP pyrophosphokinase (RelA/SpoT)"/>
    <property type="match status" value="1"/>
</dbReference>
<proteinExistence type="inferred from homology"/>
<gene>
    <name evidence="4" type="ORF">A3C95_02270</name>
</gene>
<evidence type="ECO:0000313" key="5">
    <source>
        <dbReference type="Proteomes" id="UP000177107"/>
    </source>
</evidence>
<evidence type="ECO:0000256" key="1">
    <source>
        <dbReference type="ARBA" id="ARBA00007476"/>
    </source>
</evidence>
<dbReference type="CDD" id="cd00077">
    <property type="entry name" value="HDc"/>
    <property type="match status" value="1"/>
</dbReference>
<dbReference type="AlphaFoldDB" id="A0A1F6E4I8"/>
<dbReference type="PANTHER" id="PTHR21262">
    <property type="entry name" value="GUANOSINE-3',5'-BIS DIPHOSPHATE 3'-PYROPHOSPHOHYDROLASE"/>
    <property type="match status" value="1"/>
</dbReference>
<dbReference type="SMART" id="SM00471">
    <property type="entry name" value="HDc"/>
    <property type="match status" value="1"/>
</dbReference>
<dbReference type="InterPro" id="IPR003607">
    <property type="entry name" value="HD/PDEase_dom"/>
</dbReference>
<dbReference type="Proteomes" id="UP000177107">
    <property type="component" value="Unassembled WGS sequence"/>
</dbReference>
<dbReference type="SMART" id="SM00954">
    <property type="entry name" value="RelA_SpoT"/>
    <property type="match status" value="1"/>
</dbReference>
<evidence type="ECO:0000259" key="2">
    <source>
        <dbReference type="PROSITE" id="PS51831"/>
    </source>
</evidence>
<dbReference type="InterPro" id="IPR006674">
    <property type="entry name" value="HD_domain"/>
</dbReference>
<dbReference type="GO" id="GO:0005886">
    <property type="term" value="C:plasma membrane"/>
    <property type="evidence" value="ECO:0007669"/>
    <property type="project" value="TreeGrafter"/>
</dbReference>
<dbReference type="InterPro" id="IPR004095">
    <property type="entry name" value="TGS"/>
</dbReference>
<dbReference type="InterPro" id="IPR012675">
    <property type="entry name" value="Beta-grasp_dom_sf"/>
</dbReference>
<dbReference type="EMBL" id="MFLM01000007">
    <property type="protein sequence ID" value="OGG68593.1"/>
    <property type="molecule type" value="Genomic_DNA"/>
</dbReference>
<dbReference type="FunFam" id="1.10.3210.10:FF:000001">
    <property type="entry name" value="GTP pyrophosphokinase RelA"/>
    <property type="match status" value="1"/>
</dbReference>
<comment type="similarity">
    <text evidence="1">Belongs to the RelA/SpoT family.</text>
</comment>
<dbReference type="Pfam" id="PF13328">
    <property type="entry name" value="HD_4"/>
    <property type="match status" value="1"/>
</dbReference>
<dbReference type="CDD" id="cd05399">
    <property type="entry name" value="NT_Rel-Spo_like"/>
    <property type="match status" value="1"/>
</dbReference>
<dbReference type="PROSITE" id="PS51831">
    <property type="entry name" value="HD"/>
    <property type="match status" value="1"/>
</dbReference>
<sequence>MTTVKEILGEMRSDSEADRELVAKAYEFSKKTHEGHTRYSGEPYFIHPAAIAKQLAEMGMDVTTIVAGLFHDAVEDARAVPKEIEKEFGKEVLFVVEGVTKLGKHKYRGAERHAESLRRLLIATASDIRVLIVKLADRYHNMTTLEYVPEEKRRRIALETLEIYAPIADRLGMGKMKRELEDLAFPFVDPDAYAHILEVRKLATKETEPGLAKVQKVLRHELVKRGLRDFRTDIRIKGLWSLHQKLKRKNDDITKIHDIAALRIIVAGENDCYTALGIVHALYKPLPGEFKDYIAFKKPNGYRSIHTTVLTKDAGIVEMQIRTEEMHRDAQYGIASHMSYKQLHKEASRGSFATLSFSWVRSLIPSLLNFSKKPSTPMSLASDNGKSAESPRWLSELAEAHAEIAGSREFVEGLKEDFFSHRVFLFTPKGDVVDLPYGATPIDFAYAIHTDLGDHTQGAKVNGKLVPFETSLHNGDVVEIIRRESAHPSEKWLAATKTALAKKQIRTALGLTEVGRRRQRVRRRRTTPRNS</sequence>
<dbReference type="Gene3D" id="3.10.20.30">
    <property type="match status" value="1"/>
</dbReference>
<dbReference type="SUPFAM" id="SSF109604">
    <property type="entry name" value="HD-domain/PDEase-like"/>
    <property type="match status" value="1"/>
</dbReference>
<organism evidence="4 5">
    <name type="scientific">Candidatus Kaiserbacteria bacterium RIFCSPHIGHO2_02_FULL_56_30</name>
    <dbReference type="NCBI Taxonomy" id="1798499"/>
    <lineage>
        <taxon>Bacteria</taxon>
        <taxon>Candidatus Kaiseribacteriota</taxon>
    </lineage>
</organism>
<protein>
    <recommendedName>
        <fullName evidence="6">TGS domain-containing protein</fullName>
    </recommendedName>
</protein>
<evidence type="ECO:0000259" key="3">
    <source>
        <dbReference type="PROSITE" id="PS51880"/>
    </source>
</evidence>
<dbReference type="GO" id="GO:0015969">
    <property type="term" value="P:guanosine tetraphosphate metabolic process"/>
    <property type="evidence" value="ECO:0007669"/>
    <property type="project" value="InterPro"/>
</dbReference>
<dbReference type="InterPro" id="IPR007685">
    <property type="entry name" value="RelA_SpoT"/>
</dbReference>
<dbReference type="SUPFAM" id="SSF81271">
    <property type="entry name" value="TGS-like"/>
    <property type="match status" value="1"/>
</dbReference>
<feature type="domain" description="TGS" evidence="3">
    <location>
        <begin position="417"/>
        <end position="482"/>
    </location>
</feature>
<dbReference type="Gene3D" id="3.30.460.10">
    <property type="entry name" value="Beta Polymerase, domain 2"/>
    <property type="match status" value="1"/>
</dbReference>
<feature type="domain" description="HD" evidence="2">
    <location>
        <begin position="44"/>
        <end position="142"/>
    </location>
</feature>
<dbReference type="InterPro" id="IPR012676">
    <property type="entry name" value="TGS-like"/>
</dbReference>
<dbReference type="SUPFAM" id="SSF81301">
    <property type="entry name" value="Nucleotidyltransferase"/>
    <property type="match status" value="1"/>
</dbReference>
<dbReference type="Gene3D" id="1.10.3210.10">
    <property type="entry name" value="Hypothetical protein af1432"/>
    <property type="match status" value="1"/>
</dbReference>
<accession>A0A1F6E4I8</accession>
<evidence type="ECO:0000313" key="4">
    <source>
        <dbReference type="EMBL" id="OGG68593.1"/>
    </source>
</evidence>
<dbReference type="CDD" id="cd01668">
    <property type="entry name" value="TGS_RSH"/>
    <property type="match status" value="1"/>
</dbReference>
<dbReference type="PROSITE" id="PS51880">
    <property type="entry name" value="TGS"/>
    <property type="match status" value="1"/>
</dbReference>
<reference evidence="4 5" key="1">
    <citation type="journal article" date="2016" name="Nat. Commun.">
        <title>Thousands of microbial genomes shed light on interconnected biogeochemical processes in an aquifer system.</title>
        <authorList>
            <person name="Anantharaman K."/>
            <person name="Brown C.T."/>
            <person name="Hug L.A."/>
            <person name="Sharon I."/>
            <person name="Castelle C.J."/>
            <person name="Probst A.J."/>
            <person name="Thomas B.C."/>
            <person name="Singh A."/>
            <person name="Wilkins M.J."/>
            <person name="Karaoz U."/>
            <person name="Brodie E.L."/>
            <person name="Williams K.H."/>
            <person name="Hubbard S.S."/>
            <person name="Banfield J.F."/>
        </authorList>
    </citation>
    <scope>NUCLEOTIDE SEQUENCE [LARGE SCALE GENOMIC DNA]</scope>
</reference>